<organism evidence="1">
    <name type="scientific">Candidatus Thiothrix putei</name>
    <dbReference type="NCBI Taxonomy" id="3080811"/>
    <lineage>
        <taxon>Bacteria</taxon>
        <taxon>Pseudomonadati</taxon>
        <taxon>Pseudomonadota</taxon>
        <taxon>Gammaproteobacteria</taxon>
        <taxon>Thiotrichales</taxon>
        <taxon>Thiotrichaceae</taxon>
        <taxon>Thiothrix</taxon>
    </lineage>
</organism>
<dbReference type="AlphaFoldDB" id="A0AA95KNY5"/>
<reference evidence="1" key="1">
    <citation type="journal article" date="2023" name="Int. J. Mol. Sci.">
        <title>Metagenomics Revealed a New Genus 'Candidatus Thiocaldithrix dubininis' gen. nov., sp. nov. and a New Species 'Candidatus Thiothrix putei' sp. nov. in the Family Thiotrichaceae, Some Members of Which Have Traits of Both Na+- and H+-Motive Energetics.</title>
        <authorList>
            <person name="Ravin N.V."/>
            <person name="Muntyan M.S."/>
            <person name="Smolyakov D.D."/>
            <person name="Rudenko T.S."/>
            <person name="Beletsky A.V."/>
            <person name="Mardanov A.V."/>
            <person name="Grabovich M.Y."/>
        </authorList>
    </citation>
    <scope>NUCLEOTIDE SEQUENCE</scope>
    <source>
        <strain evidence="1">GKL-02</strain>
    </source>
</reference>
<name>A0AA95KNY5_9GAMM</name>
<dbReference type="Proteomes" id="UP001301326">
    <property type="component" value="Chromosome"/>
</dbReference>
<dbReference type="EMBL" id="CP124756">
    <property type="protein sequence ID" value="WGZ93977.1"/>
    <property type="molecule type" value="Genomic_DNA"/>
</dbReference>
<reference evidence="1" key="2">
    <citation type="submission" date="2023-04" db="EMBL/GenBank/DDBJ databases">
        <authorList>
            <person name="Beletskiy A.V."/>
            <person name="Mardanov A.V."/>
            <person name="Ravin N.V."/>
        </authorList>
    </citation>
    <scope>NUCLEOTIDE SEQUENCE</scope>
    <source>
        <strain evidence="1">GKL-02</strain>
    </source>
</reference>
<sequence length="44" mass="4885">MIICSRFISNWVESPLSPGIPLVPPVMDVLDEPEPEVELVLLLP</sequence>
<proteinExistence type="predicted"/>
<protein>
    <submittedName>
        <fullName evidence="1">Uncharacterized protein</fullName>
    </submittedName>
</protein>
<dbReference type="KEGG" id="tput:QJT81_19660"/>
<evidence type="ECO:0000313" key="1">
    <source>
        <dbReference type="EMBL" id="WGZ93977.1"/>
    </source>
</evidence>
<accession>A0AA95KNY5</accession>
<gene>
    <name evidence="1" type="ORF">QJT81_19660</name>
</gene>